<accession>A0A0E9XR39</accession>
<organism evidence="1">
    <name type="scientific">Anguilla anguilla</name>
    <name type="common">European freshwater eel</name>
    <name type="synonym">Muraena anguilla</name>
    <dbReference type="NCBI Taxonomy" id="7936"/>
    <lineage>
        <taxon>Eukaryota</taxon>
        <taxon>Metazoa</taxon>
        <taxon>Chordata</taxon>
        <taxon>Craniata</taxon>
        <taxon>Vertebrata</taxon>
        <taxon>Euteleostomi</taxon>
        <taxon>Actinopterygii</taxon>
        <taxon>Neopterygii</taxon>
        <taxon>Teleostei</taxon>
        <taxon>Anguilliformes</taxon>
        <taxon>Anguillidae</taxon>
        <taxon>Anguilla</taxon>
    </lineage>
</organism>
<evidence type="ECO:0000313" key="1">
    <source>
        <dbReference type="EMBL" id="JAI04877.1"/>
    </source>
</evidence>
<reference evidence="1" key="1">
    <citation type="submission" date="2014-11" db="EMBL/GenBank/DDBJ databases">
        <authorList>
            <person name="Amaro Gonzalez C."/>
        </authorList>
    </citation>
    <scope>NUCLEOTIDE SEQUENCE</scope>
</reference>
<proteinExistence type="predicted"/>
<name>A0A0E9XR39_ANGAN</name>
<dbReference type="AlphaFoldDB" id="A0A0E9XR39"/>
<dbReference type="EMBL" id="GBXM01003701">
    <property type="protein sequence ID" value="JAI04877.1"/>
    <property type="molecule type" value="Transcribed_RNA"/>
</dbReference>
<protein>
    <submittedName>
        <fullName evidence="1">Uncharacterized protein</fullName>
    </submittedName>
</protein>
<reference evidence="1" key="2">
    <citation type="journal article" date="2015" name="Fish Shellfish Immunol.">
        <title>Early steps in the European eel (Anguilla anguilla)-Vibrio vulnificus interaction in the gills: Role of the RtxA13 toxin.</title>
        <authorList>
            <person name="Callol A."/>
            <person name="Pajuelo D."/>
            <person name="Ebbesson L."/>
            <person name="Teles M."/>
            <person name="MacKenzie S."/>
            <person name="Amaro C."/>
        </authorList>
    </citation>
    <scope>NUCLEOTIDE SEQUENCE</scope>
</reference>
<sequence length="31" mass="3546">MNACNIAYSQVIANIVYMADVCILKFTYFLL</sequence>